<evidence type="ECO:0000256" key="2">
    <source>
        <dbReference type="ARBA" id="ARBA00007715"/>
    </source>
</evidence>
<comment type="subunit">
    <text evidence="3">Component of the ER membrane protein complex (EMC).</text>
</comment>
<evidence type="ECO:0000256" key="5">
    <source>
        <dbReference type="ARBA" id="ARBA00022692"/>
    </source>
</evidence>
<keyword evidence="8 10" id="KW-0472">Membrane</keyword>
<dbReference type="GO" id="GO:0005789">
    <property type="term" value="C:endoplasmic reticulum membrane"/>
    <property type="evidence" value="ECO:0007669"/>
    <property type="project" value="UniProtKB-SubCell"/>
</dbReference>
<comment type="subcellular location">
    <subcellularLocation>
        <location evidence="1">Endoplasmic reticulum membrane</location>
        <topology evidence="1">Multi-pass membrane protein</topology>
    </subcellularLocation>
</comment>
<feature type="transmembrane region" description="Helical" evidence="10">
    <location>
        <begin position="20"/>
        <end position="36"/>
    </location>
</feature>
<keyword evidence="5 10" id="KW-0812">Transmembrane</keyword>
<name>A0A0E9R7I6_ANGAN</name>
<organism evidence="11">
    <name type="scientific">Anguilla anguilla</name>
    <name type="common">European freshwater eel</name>
    <name type="synonym">Muraena anguilla</name>
    <dbReference type="NCBI Taxonomy" id="7936"/>
    <lineage>
        <taxon>Eukaryota</taxon>
        <taxon>Metazoa</taxon>
        <taxon>Chordata</taxon>
        <taxon>Craniata</taxon>
        <taxon>Vertebrata</taxon>
        <taxon>Euteleostomi</taxon>
        <taxon>Actinopterygii</taxon>
        <taxon>Neopterygii</taxon>
        <taxon>Teleostei</taxon>
        <taxon>Anguilliformes</taxon>
        <taxon>Anguillidae</taxon>
        <taxon>Anguilla</taxon>
    </lineage>
</organism>
<dbReference type="AlphaFoldDB" id="A0A0E9R7I6"/>
<proteinExistence type="inferred from homology"/>
<keyword evidence="6" id="KW-0256">Endoplasmic reticulum</keyword>
<sequence>MSMSATFKLLESSSQQWLQGLVYLLGNILGSALAIYKCQSMGFYPLTHLIG</sequence>
<evidence type="ECO:0000256" key="6">
    <source>
        <dbReference type="ARBA" id="ARBA00022824"/>
    </source>
</evidence>
<dbReference type="EMBL" id="GBXM01083855">
    <property type="protein sequence ID" value="JAH24722.1"/>
    <property type="molecule type" value="Transcribed_RNA"/>
</dbReference>
<protein>
    <recommendedName>
        <fullName evidence="4">ER membrane protein complex subunit 4</fullName>
    </recommendedName>
    <alternativeName>
        <fullName evidence="9">Transmembrane protein 85</fullName>
    </alternativeName>
</protein>
<evidence type="ECO:0000256" key="9">
    <source>
        <dbReference type="ARBA" id="ARBA00031143"/>
    </source>
</evidence>
<reference evidence="11" key="2">
    <citation type="journal article" date="2015" name="Fish Shellfish Immunol.">
        <title>Early steps in the European eel (Anguilla anguilla)-Vibrio vulnificus interaction in the gills: Role of the RtxA13 toxin.</title>
        <authorList>
            <person name="Callol A."/>
            <person name="Pajuelo D."/>
            <person name="Ebbesson L."/>
            <person name="Teles M."/>
            <person name="MacKenzie S."/>
            <person name="Amaro C."/>
        </authorList>
    </citation>
    <scope>NUCLEOTIDE SEQUENCE</scope>
</reference>
<evidence type="ECO:0000256" key="3">
    <source>
        <dbReference type="ARBA" id="ARBA00011276"/>
    </source>
</evidence>
<dbReference type="InterPro" id="IPR009445">
    <property type="entry name" value="TMEM85/Emc4"/>
</dbReference>
<evidence type="ECO:0000256" key="1">
    <source>
        <dbReference type="ARBA" id="ARBA00004477"/>
    </source>
</evidence>
<comment type="similarity">
    <text evidence="2">Belongs to the EMC4 family.</text>
</comment>
<evidence type="ECO:0000256" key="7">
    <source>
        <dbReference type="ARBA" id="ARBA00022989"/>
    </source>
</evidence>
<dbReference type="Pfam" id="PF06417">
    <property type="entry name" value="EMC4"/>
    <property type="match status" value="1"/>
</dbReference>
<evidence type="ECO:0000313" key="11">
    <source>
        <dbReference type="EMBL" id="JAH24722.1"/>
    </source>
</evidence>
<evidence type="ECO:0000256" key="4">
    <source>
        <dbReference type="ARBA" id="ARBA00020820"/>
    </source>
</evidence>
<keyword evidence="7 10" id="KW-1133">Transmembrane helix</keyword>
<evidence type="ECO:0000256" key="8">
    <source>
        <dbReference type="ARBA" id="ARBA00023136"/>
    </source>
</evidence>
<accession>A0A0E9R7I6</accession>
<evidence type="ECO:0000256" key="10">
    <source>
        <dbReference type="SAM" id="Phobius"/>
    </source>
</evidence>
<reference evidence="11" key="1">
    <citation type="submission" date="2014-11" db="EMBL/GenBank/DDBJ databases">
        <authorList>
            <person name="Amaro Gonzalez C."/>
        </authorList>
    </citation>
    <scope>NUCLEOTIDE SEQUENCE</scope>
</reference>